<keyword evidence="4" id="KW-0808">Transferase</keyword>
<reference evidence="5" key="1">
    <citation type="journal article" date="2015" name="PLoS Genet.">
        <title>Genome Sequence and Transcriptome Analyses of Chrysochromulina tobin: Metabolic Tools for Enhanced Algal Fitness in the Prominent Order Prymnesiales (Haptophyceae).</title>
        <authorList>
            <person name="Hovde B.T."/>
            <person name="Deodato C.R."/>
            <person name="Hunsperger H.M."/>
            <person name="Ryken S.A."/>
            <person name="Yost W."/>
            <person name="Jha R.K."/>
            <person name="Patterson J."/>
            <person name="Monnat R.J. Jr."/>
            <person name="Barlow S.B."/>
            <person name="Starkenburg S.R."/>
            <person name="Cattolico R.A."/>
        </authorList>
    </citation>
    <scope>NUCLEOTIDE SEQUENCE</scope>
    <source>
        <strain evidence="5">CCMP291</strain>
    </source>
</reference>
<dbReference type="InterPro" id="IPR040079">
    <property type="entry name" value="Glutathione_S-Trfase"/>
</dbReference>
<comment type="caution">
    <text evidence="4">The sequence shown here is derived from an EMBL/GenBank/DDBJ whole genome shotgun (WGS) entry which is preliminary data.</text>
</comment>
<dbReference type="PROSITE" id="PS50404">
    <property type="entry name" value="GST_NTER"/>
    <property type="match status" value="1"/>
</dbReference>
<dbReference type="InterPro" id="IPR010987">
    <property type="entry name" value="Glutathione-S-Trfase_C-like"/>
</dbReference>
<evidence type="ECO:0000313" key="5">
    <source>
        <dbReference type="Proteomes" id="UP000037460"/>
    </source>
</evidence>
<dbReference type="EMBL" id="JWZX01002778">
    <property type="protein sequence ID" value="KOO26978.1"/>
    <property type="molecule type" value="Genomic_DNA"/>
</dbReference>
<protein>
    <submittedName>
        <fullName evidence="4">Glutathione s-transferase</fullName>
    </submittedName>
</protein>
<proteinExistence type="inferred from homology"/>
<feature type="domain" description="GST N-terminal" evidence="2">
    <location>
        <begin position="1"/>
        <end position="72"/>
    </location>
</feature>
<dbReference type="InterPro" id="IPR036282">
    <property type="entry name" value="Glutathione-S-Trfase_C_sf"/>
</dbReference>
<sequence length="222" mass="23891">MGLPRLHGSPQSRSPLVNFFCYEAGIDFEMAPSRPSPHPFGQVPCLTDDDGVVVFESGAILLYLMDTYGFKGDKPTKAEKAAMTSWVLWANACLDGLCFGAIPGDHRVRGTSMERSDLKAVATLETILSKSEWLVGGRFSVADAAVASYLNYVPVFFPNADLSKTPAIAAYMLRCAQRPAFAQAFGEDHAELVQSKAEEWLDAPAAVGGGGGPVDMFKKMFG</sequence>
<dbReference type="Gene3D" id="1.20.1050.10">
    <property type="match status" value="1"/>
</dbReference>
<accession>A0A0M0JL63</accession>
<dbReference type="OrthoDB" id="422574at2759"/>
<dbReference type="InterPro" id="IPR036249">
    <property type="entry name" value="Thioredoxin-like_sf"/>
</dbReference>
<dbReference type="Gene3D" id="3.40.30.10">
    <property type="entry name" value="Glutaredoxin"/>
    <property type="match status" value="1"/>
</dbReference>
<organism evidence="4 5">
    <name type="scientific">Chrysochromulina tobinii</name>
    <dbReference type="NCBI Taxonomy" id="1460289"/>
    <lineage>
        <taxon>Eukaryota</taxon>
        <taxon>Haptista</taxon>
        <taxon>Haptophyta</taxon>
        <taxon>Prymnesiophyceae</taxon>
        <taxon>Prymnesiales</taxon>
        <taxon>Chrysochromulinaceae</taxon>
        <taxon>Chrysochromulina</taxon>
    </lineage>
</organism>
<feature type="domain" description="GST C-terminal" evidence="3">
    <location>
        <begin position="76"/>
        <end position="205"/>
    </location>
</feature>
<dbReference type="SFLD" id="SFLDS00019">
    <property type="entry name" value="Glutathione_Transferase_(cytos"/>
    <property type="match status" value="1"/>
</dbReference>
<gene>
    <name evidence="4" type="ORF">Ctob_004882</name>
</gene>
<dbReference type="PANTHER" id="PTHR44051:SF8">
    <property type="entry name" value="GLUTATHIONE S-TRANSFERASE GSTA"/>
    <property type="match status" value="1"/>
</dbReference>
<evidence type="ECO:0000313" key="4">
    <source>
        <dbReference type="EMBL" id="KOO26978.1"/>
    </source>
</evidence>
<dbReference type="GO" id="GO:0016740">
    <property type="term" value="F:transferase activity"/>
    <property type="evidence" value="ECO:0007669"/>
    <property type="project" value="UniProtKB-KW"/>
</dbReference>
<evidence type="ECO:0000259" key="3">
    <source>
        <dbReference type="PROSITE" id="PS50405"/>
    </source>
</evidence>
<dbReference type="Proteomes" id="UP000037460">
    <property type="component" value="Unassembled WGS sequence"/>
</dbReference>
<dbReference type="SUPFAM" id="SSF47616">
    <property type="entry name" value="GST C-terminal domain-like"/>
    <property type="match status" value="1"/>
</dbReference>
<dbReference type="InterPro" id="IPR004046">
    <property type="entry name" value="GST_C"/>
</dbReference>
<dbReference type="PROSITE" id="PS50405">
    <property type="entry name" value="GST_CTER"/>
    <property type="match status" value="1"/>
</dbReference>
<name>A0A0M0JL63_9EUKA</name>
<keyword evidence="5" id="KW-1185">Reference proteome</keyword>
<evidence type="ECO:0000256" key="1">
    <source>
        <dbReference type="ARBA" id="ARBA00007409"/>
    </source>
</evidence>
<dbReference type="SUPFAM" id="SSF52833">
    <property type="entry name" value="Thioredoxin-like"/>
    <property type="match status" value="1"/>
</dbReference>
<dbReference type="InterPro" id="IPR004045">
    <property type="entry name" value="Glutathione_S-Trfase_N"/>
</dbReference>
<dbReference type="PANTHER" id="PTHR44051">
    <property type="entry name" value="GLUTATHIONE S-TRANSFERASE-RELATED"/>
    <property type="match status" value="1"/>
</dbReference>
<evidence type="ECO:0000259" key="2">
    <source>
        <dbReference type="PROSITE" id="PS50404"/>
    </source>
</evidence>
<dbReference type="Pfam" id="PF13409">
    <property type="entry name" value="GST_N_2"/>
    <property type="match status" value="1"/>
</dbReference>
<comment type="similarity">
    <text evidence="1">Belongs to the GST superfamily.</text>
</comment>
<dbReference type="Pfam" id="PF00043">
    <property type="entry name" value="GST_C"/>
    <property type="match status" value="1"/>
</dbReference>
<dbReference type="AlphaFoldDB" id="A0A0M0JL63"/>